<evidence type="ECO:0000256" key="2">
    <source>
        <dbReference type="ARBA" id="ARBA00008163"/>
    </source>
</evidence>
<dbReference type="SUPFAM" id="SSF56935">
    <property type="entry name" value="Porins"/>
    <property type="match status" value="1"/>
</dbReference>
<keyword evidence="5" id="KW-0732">Signal</keyword>
<dbReference type="Pfam" id="PF03349">
    <property type="entry name" value="Toluene_X"/>
    <property type="match status" value="1"/>
</dbReference>
<evidence type="ECO:0000256" key="1">
    <source>
        <dbReference type="ARBA" id="ARBA00004571"/>
    </source>
</evidence>
<keyword evidence="6" id="KW-0472">Membrane</keyword>
<dbReference type="Gene3D" id="2.40.160.60">
    <property type="entry name" value="Outer membrane protein transport protein (OMPP1/FadL/TodX)"/>
    <property type="match status" value="1"/>
</dbReference>
<evidence type="ECO:0000256" key="5">
    <source>
        <dbReference type="ARBA" id="ARBA00022729"/>
    </source>
</evidence>
<name>B6WU06_9BACT</name>
<keyword evidence="7" id="KW-0998">Cell outer membrane</keyword>
<comment type="subcellular location">
    <subcellularLocation>
        <location evidence="1">Cell outer membrane</location>
        <topology evidence="1">Multi-pass membrane protein</topology>
    </subcellularLocation>
</comment>
<comment type="caution">
    <text evidence="8">The sequence shown here is derived from an EMBL/GenBank/DDBJ whole genome shotgun (WGS) entry which is preliminary data.</text>
</comment>
<dbReference type="HOGENOM" id="CLU_035981_0_1_7"/>
<dbReference type="STRING" id="901.DESPIGER_2607"/>
<keyword evidence="3" id="KW-1134">Transmembrane beta strand</keyword>
<keyword evidence="4" id="KW-0812">Transmembrane</keyword>
<dbReference type="PANTHER" id="PTHR35093">
    <property type="entry name" value="OUTER MEMBRANE PROTEIN NMB0088-RELATED"/>
    <property type="match status" value="1"/>
</dbReference>
<dbReference type="GO" id="GO:0015483">
    <property type="term" value="F:long-chain fatty acid transporting porin activity"/>
    <property type="evidence" value="ECO:0007669"/>
    <property type="project" value="TreeGrafter"/>
</dbReference>
<proteinExistence type="inferred from homology"/>
<protein>
    <submittedName>
        <fullName evidence="8">Outer membrane protein transport protein, Ompp1/FadL/TodX family</fullName>
    </submittedName>
</protein>
<evidence type="ECO:0000313" key="8">
    <source>
        <dbReference type="EMBL" id="EEB33502.1"/>
    </source>
</evidence>
<comment type="similarity">
    <text evidence="2">Belongs to the OmpP1/FadL family.</text>
</comment>
<evidence type="ECO:0000256" key="7">
    <source>
        <dbReference type="ARBA" id="ARBA00023237"/>
    </source>
</evidence>
<reference evidence="8 9" key="2">
    <citation type="submission" date="2008-10" db="EMBL/GenBank/DDBJ databases">
        <authorList>
            <person name="Fulton L."/>
            <person name="Clifton S."/>
            <person name="Fulton B."/>
            <person name="Xu J."/>
            <person name="Minx P."/>
            <person name="Pepin K.H."/>
            <person name="Johnson M."/>
            <person name="Bhonagiri V."/>
            <person name="Nash W.E."/>
            <person name="Mardis E.R."/>
            <person name="Wilson R.K."/>
        </authorList>
    </citation>
    <scope>NUCLEOTIDE SEQUENCE [LARGE SCALE GENOMIC DNA]</scope>
    <source>
        <strain evidence="8 9">ATCC 29098</strain>
    </source>
</reference>
<dbReference type="PANTHER" id="PTHR35093:SF8">
    <property type="entry name" value="OUTER MEMBRANE PROTEIN NMB0088-RELATED"/>
    <property type="match status" value="1"/>
</dbReference>
<dbReference type="Proteomes" id="UP000003676">
    <property type="component" value="Unassembled WGS sequence"/>
</dbReference>
<evidence type="ECO:0000256" key="6">
    <source>
        <dbReference type="ARBA" id="ARBA00023136"/>
    </source>
</evidence>
<evidence type="ECO:0000256" key="4">
    <source>
        <dbReference type="ARBA" id="ARBA00022692"/>
    </source>
</evidence>
<organism evidence="8 9">
    <name type="scientific">Desulfovibrio piger ATCC 29098</name>
    <dbReference type="NCBI Taxonomy" id="411464"/>
    <lineage>
        <taxon>Bacteria</taxon>
        <taxon>Pseudomonadati</taxon>
        <taxon>Thermodesulfobacteriota</taxon>
        <taxon>Desulfovibrionia</taxon>
        <taxon>Desulfovibrionales</taxon>
        <taxon>Desulfovibrionaceae</taxon>
        <taxon>Desulfovibrio</taxon>
    </lineage>
</organism>
<dbReference type="eggNOG" id="COG2067">
    <property type="taxonomic scope" value="Bacteria"/>
</dbReference>
<evidence type="ECO:0000313" key="9">
    <source>
        <dbReference type="Proteomes" id="UP000003676"/>
    </source>
</evidence>
<dbReference type="EMBL" id="ABXU01000040">
    <property type="protein sequence ID" value="EEB33502.1"/>
    <property type="molecule type" value="Genomic_DNA"/>
</dbReference>
<reference evidence="8 9" key="1">
    <citation type="submission" date="2008-10" db="EMBL/GenBank/DDBJ databases">
        <title>Draft genome sequence of Desulvovibrio piger (ATCC 29098).</title>
        <authorList>
            <person name="Sudarsanam P."/>
            <person name="Ley R."/>
            <person name="Guruge J."/>
            <person name="Turnbaugh P.J."/>
            <person name="Mahowald M."/>
            <person name="Liep D."/>
            <person name="Gordon J."/>
        </authorList>
    </citation>
    <scope>NUCLEOTIDE SEQUENCE [LARGE SCALE GENOMIC DNA]</scope>
    <source>
        <strain evidence="8 9">ATCC 29098</strain>
    </source>
</reference>
<evidence type="ECO:0000256" key="3">
    <source>
        <dbReference type="ARBA" id="ARBA00022452"/>
    </source>
</evidence>
<sequence length="447" mass="48782">MRVIAGHSRAGVSTGRKELVRYFMVKGGRMKALRVVGLWVALVLGMASSAMAEGFALTEWSARGLGLASGMVGRADDVSAIAYNAAGITQLPGVQVMGGMGLIAPMGTLSLDTTYGKQETTTKPAVWAAPHAYASWQLNDSLWLGLGVFSRFGLGNSYDQNWTGRYNLYSVNLQTISAVPTLAWKINDILSVSAGLEIMNVNLTTEQKIPFPLGIPNPATDSDIGVQASGWGVGGHFGLHARLNDQWSVGLAYKTQVTVNAYGEAKHDGVLKNAGMLRDCDAHGTVQLPDSLALGVAYKPLDNLSFEVGAVWTRWSTYNSLNIYMDNGNQSISHKNWKDGWNFNASVEYKPLDWWSLRAGFWYETPVINEDHSDFMVPSNGRTALTLGTGVEWNDFTIDFAYCHMWINPTSYDDTDGHGILDSKYITGGHSKDTVANIYILSFGYKF</sequence>
<accession>B6WU06</accession>
<gene>
    <name evidence="8" type="ORF">DESPIG_01564</name>
</gene>
<dbReference type="GO" id="GO:0009279">
    <property type="term" value="C:cell outer membrane"/>
    <property type="evidence" value="ECO:0007669"/>
    <property type="project" value="UniProtKB-SubCell"/>
</dbReference>
<dbReference type="AlphaFoldDB" id="B6WU06"/>
<dbReference type="InterPro" id="IPR005017">
    <property type="entry name" value="OMPP1/FadL/TodX"/>
</dbReference>